<dbReference type="AlphaFoldDB" id="A0ABD6E9K8"/>
<feature type="compositionally biased region" description="Basic and acidic residues" evidence="1">
    <location>
        <begin position="49"/>
        <end position="58"/>
    </location>
</feature>
<evidence type="ECO:0000313" key="3">
    <source>
        <dbReference type="Proteomes" id="UP001608902"/>
    </source>
</evidence>
<accession>A0ABD6E9K8</accession>
<feature type="compositionally biased region" description="Low complexity" evidence="1">
    <location>
        <begin position="23"/>
        <end position="34"/>
    </location>
</feature>
<feature type="compositionally biased region" description="Low complexity" evidence="1">
    <location>
        <begin position="109"/>
        <end position="120"/>
    </location>
</feature>
<dbReference type="EMBL" id="JBGFUD010001770">
    <property type="protein sequence ID" value="MFH4976733.1"/>
    <property type="molecule type" value="Genomic_DNA"/>
</dbReference>
<comment type="caution">
    <text evidence="2">The sequence shown here is derived from an EMBL/GenBank/DDBJ whole genome shotgun (WGS) entry which is preliminary data.</text>
</comment>
<evidence type="ECO:0000313" key="2">
    <source>
        <dbReference type="EMBL" id="MFH4976733.1"/>
    </source>
</evidence>
<feature type="compositionally biased region" description="Polar residues" evidence="1">
    <location>
        <begin position="59"/>
        <end position="71"/>
    </location>
</feature>
<dbReference type="Proteomes" id="UP001608902">
    <property type="component" value="Unassembled WGS sequence"/>
</dbReference>
<gene>
    <name evidence="2" type="ORF">AB6A40_003442</name>
</gene>
<feature type="compositionally biased region" description="Basic and acidic residues" evidence="1">
    <location>
        <begin position="72"/>
        <end position="91"/>
    </location>
</feature>
<feature type="compositionally biased region" description="Basic and acidic residues" evidence="1">
    <location>
        <begin position="1"/>
        <end position="12"/>
    </location>
</feature>
<sequence length="143" mass="15286">MARAGLDAKRVSFVEVPSPTKISRSNSLSSAFRSTPRKASNNATLSHANDTRTDESGRSEVSSRNSAQEGECTNRNENSQDGKDARDRNASESEGEIGHNGSEDDDSHSSSQSSTSINDSEVSSDGKLSKISERTEKSSVFSP</sequence>
<feature type="compositionally biased region" description="Basic and acidic residues" evidence="1">
    <location>
        <begin position="127"/>
        <end position="137"/>
    </location>
</feature>
<keyword evidence="3" id="KW-1185">Reference proteome</keyword>
<evidence type="ECO:0000256" key="1">
    <source>
        <dbReference type="SAM" id="MobiDB-lite"/>
    </source>
</evidence>
<feature type="region of interest" description="Disordered" evidence="1">
    <location>
        <begin position="1"/>
        <end position="143"/>
    </location>
</feature>
<name>A0ABD6E9K8_9BILA</name>
<proteinExistence type="predicted"/>
<feature type="compositionally biased region" description="Polar residues" evidence="1">
    <location>
        <begin position="37"/>
        <end position="48"/>
    </location>
</feature>
<protein>
    <submittedName>
        <fullName evidence="2">Uncharacterized protein</fullName>
    </submittedName>
</protein>
<reference evidence="2 3" key="1">
    <citation type="submission" date="2024-08" db="EMBL/GenBank/DDBJ databases">
        <title>Gnathostoma spinigerum genome.</title>
        <authorList>
            <person name="Gonzalez-Bertolin B."/>
            <person name="Monzon S."/>
            <person name="Zaballos A."/>
            <person name="Jimenez P."/>
            <person name="Dekumyoy P."/>
            <person name="Varona S."/>
            <person name="Cuesta I."/>
            <person name="Sumanam S."/>
            <person name="Adisakwattana P."/>
            <person name="Gasser R.B."/>
            <person name="Hernandez-Gonzalez A."/>
            <person name="Young N.D."/>
            <person name="Perteguer M.J."/>
        </authorList>
    </citation>
    <scope>NUCLEOTIDE SEQUENCE [LARGE SCALE GENOMIC DNA]</scope>
    <source>
        <strain evidence="2">AL3</strain>
        <tissue evidence="2">Liver</tissue>
    </source>
</reference>
<organism evidence="2 3">
    <name type="scientific">Gnathostoma spinigerum</name>
    <dbReference type="NCBI Taxonomy" id="75299"/>
    <lineage>
        <taxon>Eukaryota</taxon>
        <taxon>Metazoa</taxon>
        <taxon>Ecdysozoa</taxon>
        <taxon>Nematoda</taxon>
        <taxon>Chromadorea</taxon>
        <taxon>Rhabditida</taxon>
        <taxon>Spirurina</taxon>
        <taxon>Gnathostomatomorpha</taxon>
        <taxon>Gnathostomatoidea</taxon>
        <taxon>Gnathostomatidae</taxon>
        <taxon>Gnathostoma</taxon>
    </lineage>
</organism>